<dbReference type="GO" id="GO:0018738">
    <property type="term" value="F:S-formylglutathione hydrolase activity"/>
    <property type="evidence" value="ECO:0007669"/>
    <property type="project" value="UniProtKB-EC"/>
</dbReference>
<dbReference type="Pfam" id="PF00756">
    <property type="entry name" value="Esterase"/>
    <property type="match status" value="1"/>
</dbReference>
<dbReference type="SUPFAM" id="SSF53474">
    <property type="entry name" value="alpha/beta-Hydrolases"/>
    <property type="match status" value="1"/>
</dbReference>
<dbReference type="EMBL" id="CAEY01000036">
    <property type="status" value="NOT_ANNOTATED_CDS"/>
    <property type="molecule type" value="Genomic_DNA"/>
</dbReference>
<sequence>MSELKEVWNFKSHEGYQKAYQHHSRFLKNTHEFSIYLPPKAVKGERCPVVYWLAGAATEDREFALKTGFQKFAAENEMIFVAPEPRPVPMGDMEKRVSSKYLAQFGFYLDATEPAYEQFKMYSYVMNELMPLVEFKFPVLQDKRGIAGHSMGGCGALNYALRHHDLFQSISVFSAICSPGQSPLLMECMKFYFGDGADEALQLWDPCVLAANYTGPHRHILFDHGGKDELDSFLSIPAFLRTAMFKNLSVTYRLKSGYAHGMDIVAACIEDHIVHHRKELNWNP</sequence>
<dbReference type="InterPro" id="IPR014186">
    <property type="entry name" value="S-formylglutathione_hydrol"/>
</dbReference>
<dbReference type="AlphaFoldDB" id="T1KFE2"/>
<evidence type="ECO:0000256" key="2">
    <source>
        <dbReference type="ARBA" id="ARBA00005622"/>
    </source>
</evidence>
<evidence type="ECO:0000256" key="3">
    <source>
        <dbReference type="ARBA" id="ARBA00012479"/>
    </source>
</evidence>
<evidence type="ECO:0000313" key="10">
    <source>
        <dbReference type="Proteomes" id="UP000015104"/>
    </source>
</evidence>
<comment type="similarity">
    <text evidence="2">Belongs to the esterase D family.</text>
</comment>
<evidence type="ECO:0000256" key="8">
    <source>
        <dbReference type="PIRSR" id="PIRSR614186-1"/>
    </source>
</evidence>
<evidence type="ECO:0000256" key="1">
    <source>
        <dbReference type="ARBA" id="ARBA00002608"/>
    </source>
</evidence>
<keyword evidence="10" id="KW-1185">Reference proteome</keyword>
<dbReference type="KEGG" id="tut:107363367"/>
<dbReference type="EC" id="3.1.2.12" evidence="3"/>
<dbReference type="InterPro" id="IPR000801">
    <property type="entry name" value="Esterase-like"/>
</dbReference>
<dbReference type="eggNOG" id="KOG3101">
    <property type="taxonomic scope" value="Eukaryota"/>
</dbReference>
<dbReference type="GO" id="GO:0005829">
    <property type="term" value="C:cytosol"/>
    <property type="evidence" value="ECO:0007669"/>
    <property type="project" value="TreeGrafter"/>
</dbReference>
<dbReference type="InterPro" id="IPR029058">
    <property type="entry name" value="AB_hydrolase_fold"/>
</dbReference>
<feature type="active site" description="Charge relay system" evidence="8">
    <location>
        <position position="260"/>
    </location>
</feature>
<evidence type="ECO:0000313" key="9">
    <source>
        <dbReference type="EnsemblMetazoa" id="tetur10g02800.1"/>
    </source>
</evidence>
<gene>
    <name evidence="9" type="primary">107363367</name>
</gene>
<evidence type="ECO:0000256" key="7">
    <source>
        <dbReference type="ARBA" id="ARBA00032082"/>
    </source>
</evidence>
<evidence type="ECO:0000256" key="5">
    <source>
        <dbReference type="ARBA" id="ARBA00022487"/>
    </source>
</evidence>
<name>T1KFE2_TETUR</name>
<reference evidence="10" key="1">
    <citation type="submission" date="2011-08" db="EMBL/GenBank/DDBJ databases">
        <authorList>
            <person name="Rombauts S."/>
        </authorList>
    </citation>
    <scope>NUCLEOTIDE SEQUENCE</scope>
    <source>
        <strain evidence="10">London</strain>
    </source>
</reference>
<comment type="function">
    <text evidence="1">Serine hydrolase involved in the detoxification of formaldehyde.</text>
</comment>
<dbReference type="EnsemblMetazoa" id="tetur10g02800.1">
    <property type="protein sequence ID" value="tetur10g02800.1"/>
    <property type="gene ID" value="tetur10g02800"/>
</dbReference>
<keyword evidence="5" id="KW-0719">Serine esterase</keyword>
<dbReference type="PANTHER" id="PTHR10061">
    <property type="entry name" value="S-FORMYLGLUTATHIONE HYDROLASE"/>
    <property type="match status" value="1"/>
</dbReference>
<proteinExistence type="inferred from homology"/>
<dbReference type="GO" id="GO:0046294">
    <property type="term" value="P:formaldehyde catabolic process"/>
    <property type="evidence" value="ECO:0007669"/>
    <property type="project" value="InterPro"/>
</dbReference>
<dbReference type="HOGENOM" id="CLU_056472_0_0_1"/>
<evidence type="ECO:0000256" key="6">
    <source>
        <dbReference type="ARBA" id="ARBA00022801"/>
    </source>
</evidence>
<dbReference type="STRING" id="32264.T1KFE2"/>
<organism evidence="9 10">
    <name type="scientific">Tetranychus urticae</name>
    <name type="common">Two-spotted spider mite</name>
    <dbReference type="NCBI Taxonomy" id="32264"/>
    <lineage>
        <taxon>Eukaryota</taxon>
        <taxon>Metazoa</taxon>
        <taxon>Ecdysozoa</taxon>
        <taxon>Arthropoda</taxon>
        <taxon>Chelicerata</taxon>
        <taxon>Arachnida</taxon>
        <taxon>Acari</taxon>
        <taxon>Acariformes</taxon>
        <taxon>Trombidiformes</taxon>
        <taxon>Prostigmata</taxon>
        <taxon>Eleutherengona</taxon>
        <taxon>Raphignathae</taxon>
        <taxon>Tetranychoidea</taxon>
        <taxon>Tetranychidae</taxon>
        <taxon>Tetranychus</taxon>
    </lineage>
</organism>
<dbReference type="Proteomes" id="UP000015104">
    <property type="component" value="Unassembled WGS sequence"/>
</dbReference>
<reference evidence="9" key="2">
    <citation type="submission" date="2015-06" db="UniProtKB">
        <authorList>
            <consortium name="EnsemblMetazoa"/>
        </authorList>
    </citation>
    <scope>IDENTIFICATION</scope>
</reference>
<dbReference type="GO" id="GO:0052689">
    <property type="term" value="F:carboxylic ester hydrolase activity"/>
    <property type="evidence" value="ECO:0007669"/>
    <property type="project" value="UniProtKB-KW"/>
</dbReference>
<evidence type="ECO:0000256" key="4">
    <source>
        <dbReference type="ARBA" id="ARBA00016774"/>
    </source>
</evidence>
<keyword evidence="6" id="KW-0378">Hydrolase</keyword>
<protein>
    <recommendedName>
        <fullName evidence="4">S-formylglutathione hydrolase</fullName>
        <ecNumber evidence="3">3.1.2.12</ecNumber>
    </recommendedName>
    <alternativeName>
        <fullName evidence="7">Esterase D</fullName>
    </alternativeName>
</protein>
<feature type="active site" description="Charge relay system" evidence="8">
    <location>
        <position position="228"/>
    </location>
</feature>
<accession>T1KFE2</accession>
<dbReference type="PANTHER" id="PTHR10061:SF0">
    <property type="entry name" value="S-FORMYLGLUTATHIONE HYDROLASE"/>
    <property type="match status" value="1"/>
</dbReference>
<dbReference type="Gene3D" id="3.40.50.1820">
    <property type="entry name" value="alpha/beta hydrolase"/>
    <property type="match status" value="1"/>
</dbReference>
<feature type="active site" description="Charge relay system" evidence="8">
    <location>
        <position position="150"/>
    </location>
</feature>